<reference evidence="2 3" key="2">
    <citation type="journal article" date="2016" name="Genome Announc.">
        <title>Genome Sequence of a Gram-Positive Diazotroph, Paenibacillus durus Type Strain ATCC 35681.</title>
        <authorList>
            <person name="Halim M.A."/>
            <person name="Rahman A.Y."/>
            <person name="Sim K.S."/>
            <person name="Yam H.C."/>
            <person name="Rahim A.A."/>
            <person name="Ghazali A.H."/>
            <person name="Najimudin N."/>
        </authorList>
    </citation>
    <scope>NUCLEOTIDE SEQUENCE [LARGE SCALE GENOMIC DNA]</scope>
    <source>
        <strain evidence="2 3">ATCC 35681</strain>
    </source>
</reference>
<proteinExistence type="predicted"/>
<dbReference type="Proteomes" id="UP000034189">
    <property type="component" value="Chromosome"/>
</dbReference>
<evidence type="ECO:0000313" key="2">
    <source>
        <dbReference type="EMBL" id="AKG33886.1"/>
    </source>
</evidence>
<dbReference type="EMBL" id="CP011114">
    <property type="protein sequence ID" value="AKG33886.1"/>
    <property type="molecule type" value="Genomic_DNA"/>
</dbReference>
<sequence>MTGILYSLLAGAILAIQIVFNARVSEKAGLWLTSALMNGSGFLVSLILLCWIREGHAGKLLEVNRLYWLSGTLGVLIVYSVTKGVGALGPAYSITLLLAAQLFVAFLINSFGWFGVEPTPISWSKLAGVGILIAGVLVYQWK</sequence>
<dbReference type="RefSeq" id="WP_025700005.1">
    <property type="nucleotide sequence ID" value="NZ_ASQQ01000739.1"/>
</dbReference>
<organism evidence="2 3">
    <name type="scientific">Paenibacillus durus ATCC 35681</name>
    <dbReference type="NCBI Taxonomy" id="1333534"/>
    <lineage>
        <taxon>Bacteria</taxon>
        <taxon>Bacillati</taxon>
        <taxon>Bacillota</taxon>
        <taxon>Bacilli</taxon>
        <taxon>Bacillales</taxon>
        <taxon>Paenibacillaceae</taxon>
        <taxon>Paenibacillus</taxon>
    </lineage>
</organism>
<dbReference type="PANTHER" id="PTHR34821:SF3">
    <property type="entry name" value="MEMBRANE PROTEIN"/>
    <property type="match status" value="1"/>
</dbReference>
<feature type="transmembrane region" description="Helical" evidence="1">
    <location>
        <begin position="64"/>
        <end position="82"/>
    </location>
</feature>
<protein>
    <submittedName>
        <fullName evidence="2">Membrane protein</fullName>
    </submittedName>
</protein>
<evidence type="ECO:0000313" key="3">
    <source>
        <dbReference type="Proteomes" id="UP000034189"/>
    </source>
</evidence>
<keyword evidence="1" id="KW-1133">Transmembrane helix</keyword>
<dbReference type="OrthoDB" id="2382207at2"/>
<accession>A0A0F7CGX3</accession>
<dbReference type="AlphaFoldDB" id="A0A0F7CGX3"/>
<dbReference type="GO" id="GO:0005886">
    <property type="term" value="C:plasma membrane"/>
    <property type="evidence" value="ECO:0007669"/>
    <property type="project" value="TreeGrafter"/>
</dbReference>
<dbReference type="HOGENOM" id="CLU_068878_4_0_9"/>
<feature type="transmembrane region" description="Helical" evidence="1">
    <location>
        <begin position="123"/>
        <end position="141"/>
    </location>
</feature>
<name>A0A0F7CGX3_PAEDU</name>
<dbReference type="InterPro" id="IPR006750">
    <property type="entry name" value="YdcZ"/>
</dbReference>
<feature type="transmembrane region" description="Helical" evidence="1">
    <location>
        <begin position="94"/>
        <end position="116"/>
    </location>
</feature>
<feature type="transmembrane region" description="Helical" evidence="1">
    <location>
        <begin position="31"/>
        <end position="52"/>
    </location>
</feature>
<keyword evidence="1" id="KW-0812">Transmembrane</keyword>
<gene>
    <name evidence="2" type="ORF">VK70_04220</name>
</gene>
<keyword evidence="1" id="KW-0472">Membrane</keyword>
<dbReference type="PATRIC" id="fig|1333534.5.peg.921"/>
<dbReference type="Pfam" id="PF04657">
    <property type="entry name" value="DMT_YdcZ"/>
    <property type="match status" value="1"/>
</dbReference>
<dbReference type="PANTHER" id="PTHR34821">
    <property type="entry name" value="INNER MEMBRANE PROTEIN YDCZ"/>
    <property type="match status" value="1"/>
</dbReference>
<reference evidence="2 3" key="1">
    <citation type="submission" date="2015-03" db="EMBL/GenBank/DDBJ databases">
        <authorList>
            <person name="Abdul Halim M."/>
        </authorList>
    </citation>
    <scope>NUCLEOTIDE SEQUENCE [LARGE SCALE GENOMIC DNA]</scope>
    <source>
        <strain evidence="2 3">ATCC 35681</strain>
    </source>
</reference>
<evidence type="ECO:0000256" key="1">
    <source>
        <dbReference type="SAM" id="Phobius"/>
    </source>
</evidence>